<proteinExistence type="inferred from homology"/>
<dbReference type="EMBL" id="JAGYPG010000005">
    <property type="protein sequence ID" value="MBS4197711.1"/>
    <property type="molecule type" value="Genomic_DNA"/>
</dbReference>
<keyword evidence="3 7" id="KW-0547">Nucleotide-binding</keyword>
<feature type="domain" description="Carbohydrate kinase PfkB" evidence="9">
    <location>
        <begin position="11"/>
        <end position="284"/>
    </location>
</feature>
<organism evidence="10 11">
    <name type="scientific">Lederbergia citri</name>
    <dbReference type="NCBI Taxonomy" id="2833580"/>
    <lineage>
        <taxon>Bacteria</taxon>
        <taxon>Bacillati</taxon>
        <taxon>Bacillota</taxon>
        <taxon>Bacilli</taxon>
        <taxon>Bacillales</taxon>
        <taxon>Bacillaceae</taxon>
        <taxon>Lederbergia</taxon>
    </lineage>
</organism>
<keyword evidence="2 7" id="KW-0808">Transferase</keyword>
<dbReference type="PANTHER" id="PTHR46566:SF5">
    <property type="entry name" value="1-PHOSPHOFRUCTOKINASE"/>
    <property type="match status" value="1"/>
</dbReference>
<dbReference type="GO" id="GO:0009024">
    <property type="term" value="F:tagatose-6-phosphate kinase activity"/>
    <property type="evidence" value="ECO:0007669"/>
    <property type="project" value="UniProtKB-EC"/>
</dbReference>
<dbReference type="GO" id="GO:0008662">
    <property type="term" value="F:1-phosphofructokinase activity"/>
    <property type="evidence" value="ECO:0007669"/>
    <property type="project" value="UniProtKB-UniRule"/>
</dbReference>
<dbReference type="InterPro" id="IPR022463">
    <property type="entry name" value="1-PFruKinase"/>
</dbReference>
<evidence type="ECO:0000256" key="4">
    <source>
        <dbReference type="ARBA" id="ARBA00022777"/>
    </source>
</evidence>
<accession>A0A942TGN3</accession>
<dbReference type="Gene3D" id="3.40.1190.20">
    <property type="match status" value="1"/>
</dbReference>
<dbReference type="AlphaFoldDB" id="A0A942TGN3"/>
<name>A0A942TGN3_9BACI</name>
<dbReference type="InterPro" id="IPR002173">
    <property type="entry name" value="Carboh/pur_kinase_PfkB_CS"/>
</dbReference>
<dbReference type="Proteomes" id="UP000681414">
    <property type="component" value="Unassembled WGS sequence"/>
</dbReference>
<dbReference type="Pfam" id="PF00294">
    <property type="entry name" value="PfkB"/>
    <property type="match status" value="1"/>
</dbReference>
<dbReference type="InterPro" id="IPR017583">
    <property type="entry name" value="Tagatose/fructose_Pkinase"/>
</dbReference>
<evidence type="ECO:0000256" key="3">
    <source>
        <dbReference type="ARBA" id="ARBA00022741"/>
    </source>
</evidence>
<comment type="similarity">
    <text evidence="7">Belongs to the carbohydrate kinase PfkB family. LacC subfamily.</text>
</comment>
<evidence type="ECO:0000256" key="5">
    <source>
        <dbReference type="ARBA" id="ARBA00022840"/>
    </source>
</evidence>
<dbReference type="EC" id="2.7.1.144" evidence="7"/>
<dbReference type="FunFam" id="3.40.1190.20:FF:000001">
    <property type="entry name" value="Phosphofructokinase"/>
    <property type="match status" value="1"/>
</dbReference>
<evidence type="ECO:0000313" key="11">
    <source>
        <dbReference type="Proteomes" id="UP000681414"/>
    </source>
</evidence>
<comment type="similarity">
    <text evidence="1">Belongs to the carbohydrate kinase pfkB family.</text>
</comment>
<dbReference type="SUPFAM" id="SSF53613">
    <property type="entry name" value="Ribokinase-like"/>
    <property type="match status" value="1"/>
</dbReference>
<dbReference type="GO" id="GO:0044281">
    <property type="term" value="P:small molecule metabolic process"/>
    <property type="evidence" value="ECO:0007669"/>
    <property type="project" value="UniProtKB-ARBA"/>
</dbReference>
<evidence type="ECO:0000256" key="7">
    <source>
        <dbReference type="PIRNR" id="PIRNR000535"/>
    </source>
</evidence>
<sequence length="309" mass="33739">MIITITLNPAIDVSYQSHHFQLNKVQRVANGSKTAGGKGLNVSRVLKQLGCEPLCTGFLGGHSGSWIKSRLNQEGLDHSFIEINEETRTCLAIIDNQYGTQTELLEEGPFITIAEKDKFLSEFSKMLEKAKLITASGSLPKGIPLDIYSEISEMANASNVPFILDTSGKALEYGIQGRPFLIKPNKEELCQYVGKQELTMDEMIDAAKKICETGVQYVLVSLGKEGALLVGHDTVLLAEIPEIPVINPVGSGDSMLAGMAYALKNQYDFKTCLKWACACGMSNAMEAKTGEIHLHKVQELLTKIDVTVL</sequence>
<comment type="catalytic activity">
    <reaction evidence="7">
        <text>D-tagatofuranose 6-phosphate + ATP = D-tagatofuranose 1,6-bisphosphate + ADP + H(+)</text>
        <dbReference type="Rhea" id="RHEA:12420"/>
        <dbReference type="ChEBI" id="CHEBI:15378"/>
        <dbReference type="ChEBI" id="CHEBI:30616"/>
        <dbReference type="ChEBI" id="CHEBI:58694"/>
        <dbReference type="ChEBI" id="CHEBI:58695"/>
        <dbReference type="ChEBI" id="CHEBI:456216"/>
        <dbReference type="EC" id="2.7.1.144"/>
    </reaction>
</comment>
<keyword evidence="11" id="KW-1185">Reference proteome</keyword>
<evidence type="ECO:0000259" key="9">
    <source>
        <dbReference type="Pfam" id="PF00294"/>
    </source>
</evidence>
<gene>
    <name evidence="10" type="primary">pfkB</name>
    <name evidence="10" type="ORF">KHA97_21960</name>
</gene>
<dbReference type="NCBIfam" id="TIGR03168">
    <property type="entry name" value="1-PFK"/>
    <property type="match status" value="1"/>
</dbReference>
<dbReference type="PANTHER" id="PTHR46566">
    <property type="entry name" value="1-PHOSPHOFRUCTOKINASE-RELATED"/>
    <property type="match status" value="1"/>
</dbReference>
<keyword evidence="7" id="KW-0423">Lactose metabolism</keyword>
<comment type="pathway">
    <text evidence="7">Carbohydrate metabolism; D-tagatose 6-phosphate degradation; D-glyceraldehyde 3-phosphate and glycerone phosphate from D-tagatose 6-phosphate: step 1/2.</text>
</comment>
<dbReference type="GO" id="GO:0005988">
    <property type="term" value="P:lactose metabolic process"/>
    <property type="evidence" value="ECO:0007669"/>
    <property type="project" value="UniProtKB-KW"/>
</dbReference>
<evidence type="ECO:0000256" key="8">
    <source>
        <dbReference type="RuleBase" id="RU369061"/>
    </source>
</evidence>
<dbReference type="RefSeq" id="WP_213126947.1">
    <property type="nucleotide sequence ID" value="NZ_JAGYPG010000005.1"/>
</dbReference>
<comment type="caution">
    <text evidence="10">The sequence shown here is derived from an EMBL/GenBank/DDBJ whole genome shotgun (WGS) entry which is preliminary data.</text>
</comment>
<evidence type="ECO:0000256" key="6">
    <source>
        <dbReference type="ARBA" id="ARBA00047745"/>
    </source>
</evidence>
<dbReference type="PROSITE" id="PS00584">
    <property type="entry name" value="PFKB_KINASES_2"/>
    <property type="match status" value="1"/>
</dbReference>
<comment type="catalytic activity">
    <reaction evidence="6 8">
        <text>beta-D-fructose 1-phosphate + ATP = beta-D-fructose 1,6-bisphosphate + ADP + H(+)</text>
        <dbReference type="Rhea" id="RHEA:14213"/>
        <dbReference type="ChEBI" id="CHEBI:15378"/>
        <dbReference type="ChEBI" id="CHEBI:30616"/>
        <dbReference type="ChEBI" id="CHEBI:32966"/>
        <dbReference type="ChEBI" id="CHEBI:138881"/>
        <dbReference type="ChEBI" id="CHEBI:456216"/>
        <dbReference type="EC" id="2.7.1.56"/>
    </reaction>
</comment>
<evidence type="ECO:0000256" key="1">
    <source>
        <dbReference type="ARBA" id="ARBA00005380"/>
    </source>
</evidence>
<dbReference type="PIRSF" id="PIRSF000535">
    <property type="entry name" value="1PFK/6PFK/LacC"/>
    <property type="match status" value="1"/>
</dbReference>
<evidence type="ECO:0000313" key="10">
    <source>
        <dbReference type="EMBL" id="MBS4197711.1"/>
    </source>
</evidence>
<dbReference type="CDD" id="cd01164">
    <property type="entry name" value="FruK_PfkB_like"/>
    <property type="match status" value="1"/>
</dbReference>
<keyword evidence="5 7" id="KW-0067">ATP-binding</keyword>
<reference evidence="10 11" key="1">
    <citation type="submission" date="2021-05" db="EMBL/GenBank/DDBJ databases">
        <title>Novel Bacillus species.</title>
        <authorList>
            <person name="Liu G."/>
        </authorList>
    </citation>
    <scope>NUCLEOTIDE SEQUENCE [LARGE SCALE GENOMIC DNA]</scope>
    <source>
        <strain evidence="11">FJAT-49780</strain>
    </source>
</reference>
<dbReference type="GO" id="GO:0005524">
    <property type="term" value="F:ATP binding"/>
    <property type="evidence" value="ECO:0007669"/>
    <property type="project" value="UniProtKB-UniRule"/>
</dbReference>
<dbReference type="GO" id="GO:0016052">
    <property type="term" value="P:carbohydrate catabolic process"/>
    <property type="evidence" value="ECO:0007669"/>
    <property type="project" value="UniProtKB-ARBA"/>
</dbReference>
<dbReference type="InterPro" id="IPR011611">
    <property type="entry name" value="PfkB_dom"/>
</dbReference>
<dbReference type="NCBIfam" id="TIGR03828">
    <property type="entry name" value="pfkB"/>
    <property type="match status" value="1"/>
</dbReference>
<protein>
    <recommendedName>
        <fullName evidence="7">Tagatose-6-phosphate kinase</fullName>
        <ecNumber evidence="7">2.7.1.144</ecNumber>
    </recommendedName>
</protein>
<keyword evidence="4 8" id="KW-0418">Kinase</keyword>
<comment type="function">
    <text evidence="8">Catalyzes the ATP-dependent phosphorylation of fructose-l-phosphate to fructose-l,6-bisphosphate.</text>
</comment>
<dbReference type="InterPro" id="IPR029056">
    <property type="entry name" value="Ribokinase-like"/>
</dbReference>
<evidence type="ECO:0000256" key="2">
    <source>
        <dbReference type="ARBA" id="ARBA00022679"/>
    </source>
</evidence>
<dbReference type="GO" id="GO:0005829">
    <property type="term" value="C:cytosol"/>
    <property type="evidence" value="ECO:0007669"/>
    <property type="project" value="TreeGrafter"/>
</dbReference>
<dbReference type="PROSITE" id="PS00583">
    <property type="entry name" value="PFKB_KINASES_1"/>
    <property type="match status" value="1"/>
</dbReference>